<feature type="region of interest" description="Disordered" evidence="1">
    <location>
        <begin position="154"/>
        <end position="176"/>
    </location>
</feature>
<organism evidence="2 3">
    <name type="scientific">Meloidogyne enterolobii</name>
    <name type="common">Root-knot nematode worm</name>
    <name type="synonym">Meloidogyne mayaguensis</name>
    <dbReference type="NCBI Taxonomy" id="390850"/>
    <lineage>
        <taxon>Eukaryota</taxon>
        <taxon>Metazoa</taxon>
        <taxon>Ecdysozoa</taxon>
        <taxon>Nematoda</taxon>
        <taxon>Chromadorea</taxon>
        <taxon>Rhabditida</taxon>
        <taxon>Tylenchina</taxon>
        <taxon>Tylenchomorpha</taxon>
        <taxon>Tylenchoidea</taxon>
        <taxon>Meloidogynidae</taxon>
        <taxon>Meloidogyninae</taxon>
        <taxon>Meloidogyne</taxon>
    </lineage>
</organism>
<accession>A0A6V7Y3L9</accession>
<sequence length="363" mass="41231">MDESNKNKKTKPKRWHSLQRTISVKYMNAKDKAVKYYNKLNASLRKNKSTGENSQGTRSLEEHIPGLRRTNSESAIDTSARFKCSPLCMPLGENFFRRAKSRLSIMEKNTSSASTENEEVINYVEENNPRLIIASRPIEDNPRLYLDRLPKGARNLDESSSSNISAANPNFDTSSEEISQPLDLNIGSSSKPPLDKMKSLPTYEGNKEIDLIFKNRSLKEGNKKLSLDLSEQIGSPLLLEYSKKENVAEPTTEEIPKIEAKNKGNVEQTISKPLAHEIPTHEIKNNDKNKKHVNESSSSNSTVRNQINRFENLFHRGLFVPFLNHFLLKAERNESSDESDHETDMILMDGILDGILEQIMEIK</sequence>
<evidence type="ECO:0000313" key="3">
    <source>
        <dbReference type="Proteomes" id="UP000580250"/>
    </source>
</evidence>
<evidence type="ECO:0000313" key="2">
    <source>
        <dbReference type="EMBL" id="CAD2206116.1"/>
    </source>
</evidence>
<feature type="region of interest" description="Disordered" evidence="1">
    <location>
        <begin position="275"/>
        <end position="302"/>
    </location>
</feature>
<dbReference type="AlphaFoldDB" id="A0A6V7Y3L9"/>
<dbReference type="Proteomes" id="UP000580250">
    <property type="component" value="Unassembled WGS sequence"/>
</dbReference>
<dbReference type="EMBL" id="CAJEWN010002999">
    <property type="protein sequence ID" value="CAD2206116.1"/>
    <property type="molecule type" value="Genomic_DNA"/>
</dbReference>
<reference evidence="2 3" key="1">
    <citation type="submission" date="2020-08" db="EMBL/GenBank/DDBJ databases">
        <authorList>
            <person name="Koutsovoulos G."/>
            <person name="Danchin GJ E."/>
        </authorList>
    </citation>
    <scope>NUCLEOTIDE SEQUENCE [LARGE SCALE GENOMIC DNA]</scope>
</reference>
<comment type="caution">
    <text evidence="2">The sequence shown here is derived from an EMBL/GenBank/DDBJ whole genome shotgun (WGS) entry which is preliminary data.</text>
</comment>
<feature type="compositionally biased region" description="Low complexity" evidence="1">
    <location>
        <begin position="159"/>
        <end position="168"/>
    </location>
</feature>
<proteinExistence type="predicted"/>
<feature type="region of interest" description="Disordered" evidence="1">
    <location>
        <begin position="182"/>
        <end position="201"/>
    </location>
</feature>
<name>A0A6V7Y3L9_MELEN</name>
<evidence type="ECO:0000256" key="1">
    <source>
        <dbReference type="SAM" id="MobiDB-lite"/>
    </source>
</evidence>
<protein>
    <submittedName>
        <fullName evidence="2">Uncharacterized protein</fullName>
    </submittedName>
</protein>
<gene>
    <name evidence="2" type="ORF">MENT_LOCUS59974</name>
</gene>
<feature type="compositionally biased region" description="Basic and acidic residues" evidence="1">
    <location>
        <begin position="275"/>
        <end position="294"/>
    </location>
</feature>